<evidence type="ECO:0000256" key="5">
    <source>
        <dbReference type="ARBA" id="ARBA00022737"/>
    </source>
</evidence>
<dbReference type="InterPro" id="IPR032710">
    <property type="entry name" value="NTF2-like_dom_sf"/>
</dbReference>
<evidence type="ECO:0000256" key="2">
    <source>
        <dbReference type="ARBA" id="ARBA00009285"/>
    </source>
</evidence>
<evidence type="ECO:0000259" key="8">
    <source>
        <dbReference type="PROSITE" id="PS50177"/>
    </source>
</evidence>
<dbReference type="PANTHER" id="PTHR10662">
    <property type="entry name" value="NUCLEAR RNA EXPORT FACTOR"/>
    <property type="match status" value="1"/>
</dbReference>
<organism evidence="10 11">
    <name type="scientific">Chironomus riparius</name>
    <dbReference type="NCBI Taxonomy" id="315576"/>
    <lineage>
        <taxon>Eukaryota</taxon>
        <taxon>Metazoa</taxon>
        <taxon>Ecdysozoa</taxon>
        <taxon>Arthropoda</taxon>
        <taxon>Hexapoda</taxon>
        <taxon>Insecta</taxon>
        <taxon>Pterygota</taxon>
        <taxon>Neoptera</taxon>
        <taxon>Endopterygota</taxon>
        <taxon>Diptera</taxon>
        <taxon>Nematocera</taxon>
        <taxon>Chironomoidea</taxon>
        <taxon>Chironomidae</taxon>
        <taxon>Chironominae</taxon>
        <taxon>Chironomus</taxon>
    </lineage>
</organism>
<dbReference type="EMBL" id="OU895878">
    <property type="protein sequence ID" value="CAG9806206.1"/>
    <property type="molecule type" value="Genomic_DNA"/>
</dbReference>
<reference evidence="10" key="2">
    <citation type="submission" date="2022-10" db="EMBL/GenBank/DDBJ databases">
        <authorList>
            <consortium name="ENA_rothamsted_submissions"/>
            <consortium name="culmorum"/>
            <person name="King R."/>
        </authorList>
    </citation>
    <scope>NUCLEOTIDE SEQUENCE</scope>
</reference>
<dbReference type="GO" id="GO:0005634">
    <property type="term" value="C:nucleus"/>
    <property type="evidence" value="ECO:0007669"/>
    <property type="project" value="UniProtKB-SubCell"/>
</dbReference>
<keyword evidence="3" id="KW-0813">Transport</keyword>
<dbReference type="InterPro" id="IPR005637">
    <property type="entry name" value="TAP_C_dom"/>
</dbReference>
<protein>
    <submittedName>
        <fullName evidence="10">Uncharacterized protein</fullName>
    </submittedName>
</protein>
<dbReference type="PANTHER" id="PTHR10662:SF22">
    <property type="entry name" value="NUCLEAR RNA EXPORT FACTOR 1"/>
    <property type="match status" value="1"/>
</dbReference>
<dbReference type="InterPro" id="IPR001611">
    <property type="entry name" value="Leu-rich_rpt"/>
</dbReference>
<keyword evidence="6" id="KW-0509">mRNA transport</keyword>
<dbReference type="PROSITE" id="PS51450">
    <property type="entry name" value="LRR"/>
    <property type="match status" value="2"/>
</dbReference>
<dbReference type="GO" id="GO:0016973">
    <property type="term" value="P:poly(A)+ mRNA export from nucleus"/>
    <property type="evidence" value="ECO:0007669"/>
    <property type="project" value="TreeGrafter"/>
</dbReference>
<evidence type="ECO:0000259" key="9">
    <source>
        <dbReference type="PROSITE" id="PS51281"/>
    </source>
</evidence>
<feature type="domain" description="NTF2" evidence="8">
    <location>
        <begin position="606"/>
        <end position="767"/>
    </location>
</feature>
<gene>
    <name evidence="10" type="ORF">CHIRRI_LOCUS9067</name>
</gene>
<dbReference type="Pfam" id="PF03943">
    <property type="entry name" value="TAP_C"/>
    <property type="match status" value="1"/>
</dbReference>
<dbReference type="Gene3D" id="3.80.10.10">
    <property type="entry name" value="Ribonuclease Inhibitor"/>
    <property type="match status" value="2"/>
</dbReference>
<dbReference type="InterPro" id="IPR057125">
    <property type="entry name" value="NXF1/2/3/5-like_LRR"/>
</dbReference>
<dbReference type="InterPro" id="IPR018222">
    <property type="entry name" value="Nuclear_transport_factor_2_euk"/>
</dbReference>
<proteinExistence type="inferred from homology"/>
<dbReference type="PROSITE" id="PS51281">
    <property type="entry name" value="TAP_C"/>
    <property type="match status" value="1"/>
</dbReference>
<comment type="subcellular location">
    <subcellularLocation>
        <location evidence="1">Nucleus</location>
    </subcellularLocation>
</comment>
<evidence type="ECO:0000256" key="7">
    <source>
        <dbReference type="ARBA" id="ARBA00023242"/>
    </source>
</evidence>
<evidence type="ECO:0000256" key="3">
    <source>
        <dbReference type="ARBA" id="ARBA00022448"/>
    </source>
</evidence>
<keyword evidence="5" id="KW-0677">Repeat</keyword>
<dbReference type="PROSITE" id="PS50177">
    <property type="entry name" value="NTF2_DOMAIN"/>
    <property type="match status" value="1"/>
</dbReference>
<comment type="similarity">
    <text evidence="2">Belongs to the NXF family.</text>
</comment>
<dbReference type="InterPro" id="IPR030217">
    <property type="entry name" value="NXF_fam"/>
</dbReference>
<dbReference type="GO" id="GO:0003723">
    <property type="term" value="F:RNA binding"/>
    <property type="evidence" value="ECO:0007669"/>
    <property type="project" value="TreeGrafter"/>
</dbReference>
<dbReference type="OrthoDB" id="25872at2759"/>
<dbReference type="InterPro" id="IPR009060">
    <property type="entry name" value="UBA-like_sf"/>
</dbReference>
<evidence type="ECO:0000256" key="4">
    <source>
        <dbReference type="ARBA" id="ARBA00022614"/>
    </source>
</evidence>
<dbReference type="Pfam" id="PF24048">
    <property type="entry name" value="LRR_NXF1-5"/>
    <property type="match status" value="1"/>
</dbReference>
<accession>A0A9N9RZA7</accession>
<sequence>MNENIFLNVGKAENNKIRTLVNQSTINQLKNYNYPRRIEMQGIDQAVVVNDSTVNVYTPLDCDRFYAPQMNGFSLISVYHQGLPFSKEDIINGFYDAVGEMMFIPIAYKQDRHIDYFLVKNQNDALRELVKNKLQIQVKDWKLPLLIKVEISASNIGQIKPRKIISSYVIRKVKENSAIGILDLNDIQKEPEFVDMHISLKNLGVYRMLFDEINNIRGIKSSSNFRAIRLCNNEVQSLEPFKRLFDFNNIEILDLSNNNITDVNEFNNLLGLHLNEITINDNPCTNITNFEKIIQRILPNLKTLNSKLIFSFSNLMSSIQNGNNEIPNIGDGTLIKPDNLMQYRNRIEKIVNEKYWAQVTLFHNKRYNVQEIMKELSSNLLKEVHFYPCYLKRLDNHDEFYLYRNFDALRILFLNGLKIQMPKNSFTIDVHIRLNVAEYREGEINWSSKISNALKNRVHDDILDLNDFPRDPEFSKLTVLLNSSKTLDYVLTLAKRINQNITRINAENCNITNCKGFEYLLSFPKLTALNLRNNSIMSLEDFKKCTSINEIYLDGNPVCRKSSYDYIGHVLENFREIVHVDGHKVYGQNQIVTHQNFIVNNNAYIVVNAFVDYFFHLWDSFERSKVRQFYTDTSIFTMSLNYEFLEKSSNMTFAQIYPRIQNHMKFQRNLLKLSDMNSVASKVHIGKNDIAMVFNDMSRTKHNFCTFTVDVPFFSEEQRKIGIVVSGVFEEFLYNTEDNSLPYSFSRTFLFDVIDGNFIIKNDQLLLKSTTVAQMEMLRNGNRAATKKEIEEKCRVLLPSEFENQAIKLAVFQKLTECSKSYCKKILQDNSWDLKVALASFTYLLENNEIPDEQFKFKCFRSFRDKI</sequence>
<dbReference type="SUPFAM" id="SSF46934">
    <property type="entry name" value="UBA-like"/>
    <property type="match status" value="1"/>
</dbReference>
<evidence type="ECO:0000313" key="10">
    <source>
        <dbReference type="EMBL" id="CAG9806206.1"/>
    </source>
</evidence>
<keyword evidence="11" id="KW-1185">Reference proteome</keyword>
<dbReference type="InterPro" id="IPR032675">
    <property type="entry name" value="LRR_dom_sf"/>
</dbReference>
<dbReference type="Gene3D" id="1.10.8.10">
    <property type="entry name" value="DNA helicase RuvA subunit, C-terminal domain"/>
    <property type="match status" value="1"/>
</dbReference>
<dbReference type="SUPFAM" id="SSF54427">
    <property type="entry name" value="NTF2-like"/>
    <property type="match status" value="1"/>
</dbReference>
<reference evidence="10" key="1">
    <citation type="submission" date="2022-01" db="EMBL/GenBank/DDBJ databases">
        <authorList>
            <person name="King R."/>
        </authorList>
    </citation>
    <scope>NUCLEOTIDE SEQUENCE</scope>
</reference>
<dbReference type="InterPro" id="IPR002075">
    <property type="entry name" value="NTF2_dom"/>
</dbReference>
<dbReference type="Pfam" id="PF22602">
    <property type="entry name" value="NXF_NTF2"/>
    <property type="match status" value="1"/>
</dbReference>
<dbReference type="Gene3D" id="3.10.450.50">
    <property type="match status" value="1"/>
</dbReference>
<dbReference type="SUPFAM" id="SSF52058">
    <property type="entry name" value="L domain-like"/>
    <property type="match status" value="2"/>
</dbReference>
<keyword evidence="4" id="KW-0433">Leucine-rich repeat</keyword>
<evidence type="ECO:0000313" key="11">
    <source>
        <dbReference type="Proteomes" id="UP001153620"/>
    </source>
</evidence>
<evidence type="ECO:0000256" key="6">
    <source>
        <dbReference type="ARBA" id="ARBA00022816"/>
    </source>
</evidence>
<name>A0A9N9RZA7_9DIPT</name>
<keyword evidence="7" id="KW-0539">Nucleus</keyword>
<dbReference type="Proteomes" id="UP001153620">
    <property type="component" value="Chromosome 2"/>
</dbReference>
<dbReference type="AlphaFoldDB" id="A0A9N9RZA7"/>
<feature type="domain" description="TAP-C" evidence="9">
    <location>
        <begin position="803"/>
        <end position="858"/>
    </location>
</feature>
<evidence type="ECO:0000256" key="1">
    <source>
        <dbReference type="ARBA" id="ARBA00004123"/>
    </source>
</evidence>